<dbReference type="Proteomes" id="UP000460318">
    <property type="component" value="Unassembled WGS sequence"/>
</dbReference>
<dbReference type="RefSeq" id="WP_160495889.1">
    <property type="nucleotide sequence ID" value="NZ_WUBI01000001.1"/>
</dbReference>
<comment type="caution">
    <text evidence="1">The sequence shown here is derived from an EMBL/GenBank/DDBJ whole genome shotgun (WGS) entry which is preliminary data.</text>
</comment>
<dbReference type="InterPro" id="IPR027417">
    <property type="entry name" value="P-loop_NTPase"/>
</dbReference>
<organism evidence="1 2">
    <name type="scientific">Paenibacillus dendrobii</name>
    <dbReference type="NCBI Taxonomy" id="2691084"/>
    <lineage>
        <taxon>Bacteria</taxon>
        <taxon>Bacillati</taxon>
        <taxon>Bacillota</taxon>
        <taxon>Bacilli</taxon>
        <taxon>Bacillales</taxon>
        <taxon>Paenibacillaceae</taxon>
        <taxon>Paenibacillus</taxon>
    </lineage>
</organism>
<evidence type="ECO:0000313" key="1">
    <source>
        <dbReference type="EMBL" id="MWV42275.1"/>
    </source>
</evidence>
<gene>
    <name evidence="1" type="ORF">GRF59_01410</name>
</gene>
<keyword evidence="2" id="KW-1185">Reference proteome</keyword>
<dbReference type="AlphaFoldDB" id="A0A7X3LFK7"/>
<dbReference type="Gene3D" id="3.40.50.300">
    <property type="entry name" value="P-loop containing nucleotide triphosphate hydrolases"/>
    <property type="match status" value="1"/>
</dbReference>
<dbReference type="EMBL" id="WUBI01000001">
    <property type="protein sequence ID" value="MWV42275.1"/>
    <property type="molecule type" value="Genomic_DNA"/>
</dbReference>
<reference evidence="1 2" key="1">
    <citation type="submission" date="2019-12" db="EMBL/GenBank/DDBJ databases">
        <title>Paenibacillus sp. nov., an endophytic bacterium isolated from the stem of Dendrobium.</title>
        <authorList>
            <person name="Zhao R."/>
        </authorList>
    </citation>
    <scope>NUCLEOTIDE SEQUENCE [LARGE SCALE GENOMIC DNA]</scope>
    <source>
        <strain evidence="1 2">HJL G12</strain>
    </source>
</reference>
<name>A0A7X3LFK7_9BACL</name>
<evidence type="ECO:0008006" key="3">
    <source>
        <dbReference type="Google" id="ProtNLM"/>
    </source>
</evidence>
<protein>
    <recommendedName>
        <fullName evidence="3">ParA family protein</fullName>
    </recommendedName>
</protein>
<proteinExistence type="predicted"/>
<sequence length="282" mass="31088">MSMVAFWSPLQGGSGNSAHAAAAAISMGMDYRLKLLLAHGGMAKERVEGAFHTGAYALDHSLISFEDHGMDAIERLCLNRRLTRENLQDYTLPLLPERLDLVQGNAKPEGTMPGYRSQLIQSICTVAAQSYDLVIADAGCGMHPKEGSGDHAFLEAADLVVVSLNQCIEGLESFFKDGRCAAVIQDKPHIIVLGRYDKYSHCTLNNVKRRFGYKGSIHGIPYTTDFMDAWNMRGVLPFLQRSRNLNNRHPTAAFLGSIRSLTKDILTQMEMTSVLKLVERGA</sequence>
<accession>A0A7X3LFK7</accession>
<evidence type="ECO:0000313" key="2">
    <source>
        <dbReference type="Proteomes" id="UP000460318"/>
    </source>
</evidence>